<dbReference type="Pfam" id="PF00311">
    <property type="entry name" value="PEPcase"/>
    <property type="match status" value="1"/>
</dbReference>
<dbReference type="AlphaFoldDB" id="A0A835H4Z5"/>
<dbReference type="InterPro" id="IPR021135">
    <property type="entry name" value="PEP_COase"/>
</dbReference>
<comment type="caution">
    <text evidence="2">The sequence shown here is derived from an EMBL/GenBank/DDBJ whole genome shotgun (WGS) entry which is preliminary data.</text>
</comment>
<evidence type="ECO:0000313" key="3">
    <source>
        <dbReference type="Proteomes" id="UP000631114"/>
    </source>
</evidence>
<dbReference type="EMBL" id="JADFTS010000008">
    <property type="protein sequence ID" value="KAF9593585.1"/>
    <property type="molecule type" value="Genomic_DNA"/>
</dbReference>
<evidence type="ECO:0000259" key="1">
    <source>
        <dbReference type="Pfam" id="PF11721"/>
    </source>
</evidence>
<dbReference type="InterPro" id="IPR021720">
    <property type="entry name" value="Malectin_dom"/>
</dbReference>
<dbReference type="GO" id="GO:0005829">
    <property type="term" value="C:cytosol"/>
    <property type="evidence" value="ECO:0007669"/>
    <property type="project" value="TreeGrafter"/>
</dbReference>
<dbReference type="GO" id="GO:0015977">
    <property type="term" value="P:carbon fixation"/>
    <property type="evidence" value="ECO:0007669"/>
    <property type="project" value="InterPro"/>
</dbReference>
<keyword evidence="3" id="KW-1185">Reference proteome</keyword>
<dbReference type="Pfam" id="PF11721">
    <property type="entry name" value="Malectin"/>
    <property type="match status" value="1"/>
</dbReference>
<dbReference type="InterPro" id="IPR015813">
    <property type="entry name" value="Pyrv/PenolPyrv_kinase-like_dom"/>
</dbReference>
<feature type="domain" description="Malectin" evidence="1">
    <location>
        <begin position="208"/>
        <end position="270"/>
    </location>
</feature>
<protein>
    <recommendedName>
        <fullName evidence="1">Malectin domain-containing protein</fullName>
    </recommendedName>
</protein>
<dbReference type="PANTHER" id="PTHR30523:SF6">
    <property type="entry name" value="PHOSPHOENOLPYRUVATE CARBOXYLASE"/>
    <property type="match status" value="1"/>
</dbReference>
<dbReference type="GO" id="GO:0006099">
    <property type="term" value="P:tricarboxylic acid cycle"/>
    <property type="evidence" value="ECO:0007669"/>
    <property type="project" value="InterPro"/>
</dbReference>
<organism evidence="2 3">
    <name type="scientific">Coptis chinensis</name>
    <dbReference type="NCBI Taxonomy" id="261450"/>
    <lineage>
        <taxon>Eukaryota</taxon>
        <taxon>Viridiplantae</taxon>
        <taxon>Streptophyta</taxon>
        <taxon>Embryophyta</taxon>
        <taxon>Tracheophyta</taxon>
        <taxon>Spermatophyta</taxon>
        <taxon>Magnoliopsida</taxon>
        <taxon>Ranunculales</taxon>
        <taxon>Ranunculaceae</taxon>
        <taxon>Coptidoideae</taxon>
        <taxon>Coptis</taxon>
    </lineage>
</organism>
<dbReference type="OrthoDB" id="1365747at2759"/>
<reference evidence="2 3" key="1">
    <citation type="submission" date="2020-10" db="EMBL/GenBank/DDBJ databases">
        <title>The Coptis chinensis genome and diversification of protoberbering-type alkaloids.</title>
        <authorList>
            <person name="Wang B."/>
            <person name="Shu S."/>
            <person name="Song C."/>
            <person name="Liu Y."/>
        </authorList>
    </citation>
    <scope>NUCLEOTIDE SEQUENCE [LARGE SCALE GENOMIC DNA]</scope>
    <source>
        <strain evidence="2">HL-2020</strain>
        <tissue evidence="2">Leaf</tissue>
    </source>
</reference>
<dbReference type="SUPFAM" id="SSF51621">
    <property type="entry name" value="Phosphoenolpyruvate/pyruvate domain"/>
    <property type="match status" value="1"/>
</dbReference>
<gene>
    <name evidence="2" type="ORF">IFM89_024219</name>
</gene>
<dbReference type="PANTHER" id="PTHR30523">
    <property type="entry name" value="PHOSPHOENOLPYRUVATE CARBOXYLASE"/>
    <property type="match status" value="1"/>
</dbReference>
<dbReference type="GO" id="GO:0008964">
    <property type="term" value="F:phosphoenolpyruvate carboxylase activity"/>
    <property type="evidence" value="ECO:0007669"/>
    <property type="project" value="InterPro"/>
</dbReference>
<proteinExistence type="predicted"/>
<sequence>MTNTTDDIAEEISFQSLDDDCRLLGSLINDVLQREVGPQVMEKIEKIRILAQVREITAIWRAVMSSSATSPLQRDEARADVCLHTRGLHIVEQSLWRRCPLSAACRNALKKVSHSFGVVFHSALSFFFSNTGKPLPLTCTPIKFGSWMGGDRDGNSNVTAKITKDVSLLSRWMAIDLYIREVDSLKFELSMKKCTDSLARLAHEILQKGGLRVKDFDIRREAGGSVNRVVQRLYQVWVSENFLEIHLFLAGKGTYTIPVRGYYGPSISAISVTPGK</sequence>
<dbReference type="Proteomes" id="UP000631114">
    <property type="component" value="Unassembled WGS sequence"/>
</dbReference>
<dbReference type="Gene3D" id="1.20.1440.90">
    <property type="entry name" value="Phosphoenolpyruvate/pyruvate domain"/>
    <property type="match status" value="1"/>
</dbReference>
<evidence type="ECO:0000313" key="2">
    <source>
        <dbReference type="EMBL" id="KAF9593585.1"/>
    </source>
</evidence>
<name>A0A835H4Z5_9MAGN</name>
<accession>A0A835H4Z5</accession>